<proteinExistence type="predicted"/>
<dbReference type="PANTHER" id="PTHR43135:SF3">
    <property type="entry name" value="ALPHA-D-RIBOSE 1-METHYLPHOSPHONATE 5-TRIPHOSPHATE DIPHOSPHATASE"/>
    <property type="match status" value="1"/>
</dbReference>
<dbReference type="Gene3D" id="1.20.58.520">
    <property type="entry name" value="Amidohydrolase"/>
    <property type="match status" value="1"/>
</dbReference>
<dbReference type="SUPFAM" id="SSF51338">
    <property type="entry name" value="Composite domain of metallo-dependent hydrolases"/>
    <property type="match status" value="1"/>
</dbReference>
<feature type="domain" description="Amidohydrolase-related" evidence="1">
    <location>
        <begin position="56"/>
        <end position="412"/>
    </location>
</feature>
<dbReference type="Pfam" id="PF01979">
    <property type="entry name" value="Amidohydro_1"/>
    <property type="match status" value="1"/>
</dbReference>
<evidence type="ECO:0000313" key="2">
    <source>
        <dbReference type="EMBL" id="KAH7130504.1"/>
    </source>
</evidence>
<gene>
    <name evidence="2" type="ORF">B0J11DRAFT_253535</name>
</gene>
<dbReference type="SUPFAM" id="SSF51556">
    <property type="entry name" value="Metallo-dependent hydrolases"/>
    <property type="match status" value="1"/>
</dbReference>
<dbReference type="AlphaFoldDB" id="A0A9P9ITL9"/>
<reference evidence="2" key="1">
    <citation type="journal article" date="2021" name="Nat. Commun.">
        <title>Genetic determinants of endophytism in the Arabidopsis root mycobiome.</title>
        <authorList>
            <person name="Mesny F."/>
            <person name="Miyauchi S."/>
            <person name="Thiergart T."/>
            <person name="Pickel B."/>
            <person name="Atanasova L."/>
            <person name="Karlsson M."/>
            <person name="Huettel B."/>
            <person name="Barry K.W."/>
            <person name="Haridas S."/>
            <person name="Chen C."/>
            <person name="Bauer D."/>
            <person name="Andreopoulos W."/>
            <person name="Pangilinan J."/>
            <person name="LaButti K."/>
            <person name="Riley R."/>
            <person name="Lipzen A."/>
            <person name="Clum A."/>
            <person name="Drula E."/>
            <person name="Henrissat B."/>
            <person name="Kohler A."/>
            <person name="Grigoriev I.V."/>
            <person name="Martin F.M."/>
            <person name="Hacquard S."/>
        </authorList>
    </citation>
    <scope>NUCLEOTIDE SEQUENCE</scope>
    <source>
        <strain evidence="2">MPI-CAGE-CH-0243</strain>
    </source>
</reference>
<evidence type="ECO:0000313" key="3">
    <source>
        <dbReference type="Proteomes" id="UP000700596"/>
    </source>
</evidence>
<evidence type="ECO:0000259" key="1">
    <source>
        <dbReference type="Pfam" id="PF01979"/>
    </source>
</evidence>
<dbReference type="InterPro" id="IPR051781">
    <property type="entry name" value="Metallo-dep_Hydrolase"/>
</dbReference>
<dbReference type="InterPro" id="IPR032466">
    <property type="entry name" value="Metal_Hydrolase"/>
</dbReference>
<dbReference type="PANTHER" id="PTHR43135">
    <property type="entry name" value="ALPHA-D-RIBOSE 1-METHYLPHOSPHONATE 5-TRIPHOSPHATE DIPHOSPHATASE"/>
    <property type="match status" value="1"/>
</dbReference>
<dbReference type="GO" id="GO:0016810">
    <property type="term" value="F:hydrolase activity, acting on carbon-nitrogen (but not peptide) bonds"/>
    <property type="evidence" value="ECO:0007669"/>
    <property type="project" value="InterPro"/>
</dbReference>
<sequence length="422" mass="46297">MSSSFIIRDIRIFTGEETIQNGYIHIDSGKIASIGDVTNTPSPSSSTKTYSKPNHTLLPGLIDCHIHADKANPTALPQALRFGVTTVCEMHNELANVLKLRKQTLEPDTASYKTAGQAATIENGWPIPVITAHDKNPETLAEIATWPKLTNRHNVLEYLDWTEREMQPDYIKLMHESGTPMGFVLAKPSVELQTTIVQESKKRGLLTVAHALSLQDTLEVLEAGVDGLTHTICDQPPTKELVDAYLRNGAWLNPTLAAIGSLTTEGKEVQERFAHDERVQGWIGEAERGNLCKCMAMAVEKGKAEYAYESVRVLREAGVDILCGSDSAGPAVGTAYGLSMHHELYLLVHKVGMTPEEALRSATSLVAKRFKFEDRGRLVEGLNADLLLVEGNPLEDIDATLNIRGVWRDGKACSAHARKLET</sequence>
<dbReference type="InterPro" id="IPR011059">
    <property type="entry name" value="Metal-dep_hydrolase_composite"/>
</dbReference>
<name>A0A9P9ITL9_9PLEO</name>
<dbReference type="Gene3D" id="2.30.40.10">
    <property type="entry name" value="Urease, subunit C, domain 1"/>
    <property type="match status" value="1"/>
</dbReference>
<dbReference type="Gene3D" id="3.40.50.10910">
    <property type="entry name" value="Amidohydrolase"/>
    <property type="match status" value="1"/>
</dbReference>
<dbReference type="Gene3D" id="3.30.110.90">
    <property type="entry name" value="Amidohydrolase"/>
    <property type="match status" value="1"/>
</dbReference>
<organism evidence="2 3">
    <name type="scientific">Dendryphion nanum</name>
    <dbReference type="NCBI Taxonomy" id="256645"/>
    <lineage>
        <taxon>Eukaryota</taxon>
        <taxon>Fungi</taxon>
        <taxon>Dikarya</taxon>
        <taxon>Ascomycota</taxon>
        <taxon>Pezizomycotina</taxon>
        <taxon>Dothideomycetes</taxon>
        <taxon>Pleosporomycetidae</taxon>
        <taxon>Pleosporales</taxon>
        <taxon>Torulaceae</taxon>
        <taxon>Dendryphion</taxon>
    </lineage>
</organism>
<dbReference type="Proteomes" id="UP000700596">
    <property type="component" value="Unassembled WGS sequence"/>
</dbReference>
<dbReference type="EMBL" id="JAGMWT010000004">
    <property type="protein sequence ID" value="KAH7130504.1"/>
    <property type="molecule type" value="Genomic_DNA"/>
</dbReference>
<dbReference type="OrthoDB" id="5595695at2759"/>
<protein>
    <recommendedName>
        <fullName evidence="1">Amidohydrolase-related domain-containing protein</fullName>
    </recommendedName>
</protein>
<comment type="caution">
    <text evidence="2">The sequence shown here is derived from an EMBL/GenBank/DDBJ whole genome shotgun (WGS) entry which is preliminary data.</text>
</comment>
<keyword evidence="3" id="KW-1185">Reference proteome</keyword>
<accession>A0A9P9ITL9</accession>
<dbReference type="InterPro" id="IPR006680">
    <property type="entry name" value="Amidohydro-rel"/>
</dbReference>